<comment type="similarity">
    <text evidence="7">Belongs to the TRAP transporter large permease family.</text>
</comment>
<comment type="subunit">
    <text evidence="7">The complex comprises the extracytoplasmic solute receptor protein and the two transmembrane proteins.</text>
</comment>
<dbReference type="OrthoDB" id="9796052at2"/>
<feature type="transmembrane region" description="Helical" evidence="7">
    <location>
        <begin position="57"/>
        <end position="77"/>
    </location>
</feature>
<name>A0A395JG63_9GAMM</name>
<dbReference type="PIRSF" id="PIRSF006066">
    <property type="entry name" value="HI0050"/>
    <property type="match status" value="1"/>
</dbReference>
<feature type="transmembrane region" description="Helical" evidence="7">
    <location>
        <begin position="380"/>
        <end position="396"/>
    </location>
</feature>
<evidence type="ECO:0000256" key="3">
    <source>
        <dbReference type="ARBA" id="ARBA00022519"/>
    </source>
</evidence>
<dbReference type="PANTHER" id="PTHR33362:SF7">
    <property type="entry name" value="SLL1103 PROTEIN"/>
    <property type="match status" value="1"/>
</dbReference>
<dbReference type="Pfam" id="PF06808">
    <property type="entry name" value="DctM"/>
    <property type="match status" value="1"/>
</dbReference>
<feature type="transmembrane region" description="Helical" evidence="7">
    <location>
        <begin position="97"/>
        <end position="128"/>
    </location>
</feature>
<comment type="subcellular location">
    <subcellularLocation>
        <location evidence="1 7">Cell inner membrane</location>
        <topology evidence="1 7">Multi-pass membrane protein</topology>
    </subcellularLocation>
</comment>
<evidence type="ECO:0000256" key="5">
    <source>
        <dbReference type="ARBA" id="ARBA00022989"/>
    </source>
</evidence>
<feature type="transmembrane region" description="Helical" evidence="7">
    <location>
        <begin position="324"/>
        <end position="341"/>
    </location>
</feature>
<dbReference type="NCBIfam" id="TIGR00786">
    <property type="entry name" value="dctM"/>
    <property type="match status" value="1"/>
</dbReference>
<evidence type="ECO:0000256" key="2">
    <source>
        <dbReference type="ARBA" id="ARBA00022475"/>
    </source>
</evidence>
<keyword evidence="6 7" id="KW-0472">Membrane</keyword>
<dbReference type="Proteomes" id="UP000253083">
    <property type="component" value="Unassembled WGS sequence"/>
</dbReference>
<evidence type="ECO:0000256" key="4">
    <source>
        <dbReference type="ARBA" id="ARBA00022692"/>
    </source>
</evidence>
<dbReference type="InParanoid" id="A0A395JG63"/>
<keyword evidence="2" id="KW-1003">Cell membrane</keyword>
<keyword evidence="4 7" id="KW-0812">Transmembrane</keyword>
<feature type="domain" description="TRAP C4-dicarboxylate transport system permease DctM subunit" evidence="8">
    <location>
        <begin position="7"/>
        <end position="429"/>
    </location>
</feature>
<comment type="function">
    <text evidence="7">Part of the tripartite ATP-independent periplasmic (TRAP) transport system.</text>
</comment>
<feature type="transmembrane region" description="Helical" evidence="7">
    <location>
        <begin position="220"/>
        <end position="246"/>
    </location>
</feature>
<gene>
    <name evidence="9" type="ORF">DFR28_10737</name>
</gene>
<feature type="transmembrane region" description="Helical" evidence="7">
    <location>
        <begin position="176"/>
        <end position="200"/>
    </location>
</feature>
<accession>A0A395JG63</accession>
<evidence type="ECO:0000313" key="10">
    <source>
        <dbReference type="Proteomes" id="UP000253083"/>
    </source>
</evidence>
<organism evidence="9 10">
    <name type="scientific">Arenicella xantha</name>
    <dbReference type="NCBI Taxonomy" id="644221"/>
    <lineage>
        <taxon>Bacteria</taxon>
        <taxon>Pseudomonadati</taxon>
        <taxon>Pseudomonadota</taxon>
        <taxon>Gammaproteobacteria</taxon>
        <taxon>Arenicellales</taxon>
        <taxon>Arenicellaceae</taxon>
        <taxon>Arenicella</taxon>
    </lineage>
</organism>
<keyword evidence="3 7" id="KW-0997">Cell inner membrane</keyword>
<dbReference type="RefSeq" id="WP_113955696.1">
    <property type="nucleotide sequence ID" value="NZ_QNRT01000007.1"/>
</dbReference>
<keyword evidence="10" id="KW-1185">Reference proteome</keyword>
<feature type="transmembrane region" description="Helical" evidence="7">
    <location>
        <begin position="408"/>
        <end position="430"/>
    </location>
</feature>
<dbReference type="InterPro" id="IPR010656">
    <property type="entry name" value="DctM"/>
</dbReference>
<dbReference type="PANTHER" id="PTHR33362">
    <property type="entry name" value="SIALIC ACID TRAP TRANSPORTER PERMEASE PROTEIN SIAT-RELATED"/>
    <property type="match status" value="1"/>
</dbReference>
<feature type="transmembrane region" description="Helical" evidence="7">
    <location>
        <begin position="140"/>
        <end position="164"/>
    </location>
</feature>
<keyword evidence="5 7" id="KW-1133">Transmembrane helix</keyword>
<keyword evidence="7" id="KW-0813">Transport</keyword>
<feature type="transmembrane region" description="Helical" evidence="7">
    <location>
        <begin position="252"/>
        <end position="270"/>
    </location>
</feature>
<proteinExistence type="inferred from homology"/>
<dbReference type="EMBL" id="QNRT01000007">
    <property type="protein sequence ID" value="RBP48435.1"/>
    <property type="molecule type" value="Genomic_DNA"/>
</dbReference>
<feature type="transmembrane region" description="Helical" evidence="7">
    <location>
        <begin position="353"/>
        <end position="374"/>
    </location>
</feature>
<dbReference type="GO" id="GO:0005886">
    <property type="term" value="C:plasma membrane"/>
    <property type="evidence" value="ECO:0007669"/>
    <property type="project" value="UniProtKB-SubCell"/>
</dbReference>
<dbReference type="InterPro" id="IPR004681">
    <property type="entry name" value="TRAP_DctM"/>
</dbReference>
<reference evidence="9 10" key="1">
    <citation type="submission" date="2018-06" db="EMBL/GenBank/DDBJ databases">
        <title>Genomic Encyclopedia of Type Strains, Phase IV (KMG-IV): sequencing the most valuable type-strain genomes for metagenomic binning, comparative biology and taxonomic classification.</title>
        <authorList>
            <person name="Goeker M."/>
        </authorList>
    </citation>
    <scope>NUCLEOTIDE SEQUENCE [LARGE SCALE GENOMIC DNA]</scope>
    <source>
        <strain evidence="9 10">DSM 24032</strain>
    </source>
</reference>
<evidence type="ECO:0000259" key="8">
    <source>
        <dbReference type="Pfam" id="PF06808"/>
    </source>
</evidence>
<protein>
    <recommendedName>
        <fullName evidence="7">TRAP transporter large permease protein</fullName>
    </recommendedName>
</protein>
<dbReference type="GO" id="GO:0022857">
    <property type="term" value="F:transmembrane transporter activity"/>
    <property type="evidence" value="ECO:0007669"/>
    <property type="project" value="UniProtKB-UniRule"/>
</dbReference>
<evidence type="ECO:0000256" key="6">
    <source>
        <dbReference type="ARBA" id="ARBA00023136"/>
    </source>
</evidence>
<evidence type="ECO:0000256" key="7">
    <source>
        <dbReference type="RuleBase" id="RU369079"/>
    </source>
</evidence>
<sequence>MIGVSIFVVALLVLLFGYPVAFTFAGIGIAFVVLFADPNQLAQIPYRIYSNMGDNGEGLVLMAVPLFIFMGIILQRTKLAEQLLESMGQLFGSVRGGLAISTVLVGALLAASTGVVGASVVAMGLISLPVMLRHGYQTEIASGTILASGTLGQIIPPSIVLIILADVLSVPVGDLFRAALAPGLVLIGCYIGYVLIYSWLNPQAAPAIREQGSSQPRGKIIISALIAVIPPLALILIVLGSIFNAVATPTESSALGCVGAIMLAILYRKFSFRMLWESAHETVKITAMVFAVLLGASIFSMGFSYTGGEHQVEQLLLAIPGEKWGFLIAIMLLITLLGFFLDYIEISYIVLPLVYAVVVELGINQVWFAILVAMNLQTSFLTPPFGFALFYLKGVAPPEVKTTQIYRGAVPFIIIQLIVLITMLVFPEWYGMSSEQPSLW</sequence>
<dbReference type="AlphaFoldDB" id="A0A395JG63"/>
<comment type="caution">
    <text evidence="9">The sequence shown here is derived from an EMBL/GenBank/DDBJ whole genome shotgun (WGS) entry which is preliminary data.</text>
</comment>
<feature type="transmembrane region" description="Helical" evidence="7">
    <location>
        <begin position="6"/>
        <end position="36"/>
    </location>
</feature>
<feature type="transmembrane region" description="Helical" evidence="7">
    <location>
        <begin position="282"/>
        <end position="304"/>
    </location>
</feature>
<evidence type="ECO:0000256" key="1">
    <source>
        <dbReference type="ARBA" id="ARBA00004429"/>
    </source>
</evidence>
<evidence type="ECO:0000313" key="9">
    <source>
        <dbReference type="EMBL" id="RBP48435.1"/>
    </source>
</evidence>